<keyword evidence="3" id="KW-1185">Reference proteome</keyword>
<comment type="caution">
    <text evidence="2">The sequence shown here is derived from an EMBL/GenBank/DDBJ whole genome shotgun (WGS) entry which is preliminary data.</text>
</comment>
<dbReference type="InterPro" id="IPR007803">
    <property type="entry name" value="Asp/Arg/Pro-Hydrxlase"/>
</dbReference>
<organism evidence="2 3">
    <name type="scientific">Alteromonas confluentis</name>
    <dbReference type="NCBI Taxonomy" id="1656094"/>
    <lineage>
        <taxon>Bacteria</taxon>
        <taxon>Pseudomonadati</taxon>
        <taxon>Pseudomonadota</taxon>
        <taxon>Gammaproteobacteria</taxon>
        <taxon>Alteromonadales</taxon>
        <taxon>Alteromonadaceae</taxon>
        <taxon>Alteromonas/Salinimonas group</taxon>
        <taxon>Alteromonas</taxon>
    </lineage>
</organism>
<evidence type="ECO:0000313" key="2">
    <source>
        <dbReference type="EMBL" id="OFC68870.1"/>
    </source>
</evidence>
<reference evidence="2 3" key="1">
    <citation type="submission" date="2016-08" db="EMBL/GenBank/DDBJ databases">
        <authorList>
            <person name="Seilhamer J.J."/>
        </authorList>
    </citation>
    <scope>NUCLEOTIDE SEQUENCE [LARGE SCALE GENOMIC DNA]</scope>
    <source>
        <strain evidence="2 3">KCTC 42603</strain>
    </source>
</reference>
<proteinExistence type="predicted"/>
<sequence>MKLTNEFIQLPLLFDVEQLKKEVAKFTQADWKTHHEGFNGNFSIPLISVGGKNNNDFKGEMKETSYLQSSPYLRQVISSFGEVIGRSRLMGLAPGAEVPLHSDINYHWFRRVRIHVPIVTEPSVTFYCADKEINMKAGEAWIFDSWKYHRVCNASDVFRVHLVIDICGSSRFWALSEKGNCPGEEEKTPRAAFTNIPFETSTQPPIYTEKYNAPLVMSPGEMEGLAYELFDELHRSPNNSAEDAAEFRKIVRSFCQDWRVLWTQFGLTEAGWPHYHNCRNRAFESVRKFDTRLKLANGTQAPRMFLFCMIDPALNVEVKNDYLAAVNTDDSGNITL</sequence>
<dbReference type="InterPro" id="IPR027443">
    <property type="entry name" value="IPNS-like_sf"/>
</dbReference>
<name>A0A1E7Z5U8_9ALTE</name>
<dbReference type="Proteomes" id="UP000175691">
    <property type="component" value="Unassembled WGS sequence"/>
</dbReference>
<gene>
    <name evidence="2" type="ORF">BFC18_19150</name>
</gene>
<protein>
    <recommendedName>
        <fullName evidence="1">Aspartyl/asparaginy/proline hydroxylase domain-containing protein</fullName>
    </recommendedName>
</protein>
<dbReference type="EMBL" id="MDHN01000041">
    <property type="protein sequence ID" value="OFC68870.1"/>
    <property type="molecule type" value="Genomic_DNA"/>
</dbReference>
<dbReference type="OrthoDB" id="21665at2"/>
<dbReference type="SUPFAM" id="SSF51197">
    <property type="entry name" value="Clavaminate synthase-like"/>
    <property type="match status" value="1"/>
</dbReference>
<dbReference type="Pfam" id="PF05118">
    <property type="entry name" value="Asp_Arg_Hydrox"/>
    <property type="match status" value="1"/>
</dbReference>
<evidence type="ECO:0000313" key="3">
    <source>
        <dbReference type="Proteomes" id="UP000175691"/>
    </source>
</evidence>
<dbReference type="Gene3D" id="2.60.120.330">
    <property type="entry name" value="B-lactam Antibiotic, Isopenicillin N Synthase, Chain"/>
    <property type="match status" value="1"/>
</dbReference>
<dbReference type="STRING" id="1656094.BFC18_19150"/>
<dbReference type="AlphaFoldDB" id="A0A1E7Z5U8"/>
<dbReference type="RefSeq" id="WP_070126974.1">
    <property type="nucleotide sequence ID" value="NZ_MDHN01000041.1"/>
</dbReference>
<accession>A0A1E7Z5U8</accession>
<feature type="domain" description="Aspartyl/asparaginy/proline hydroxylase" evidence="1">
    <location>
        <begin position="63"/>
        <end position="166"/>
    </location>
</feature>
<evidence type="ECO:0000259" key="1">
    <source>
        <dbReference type="Pfam" id="PF05118"/>
    </source>
</evidence>